<reference evidence="2" key="2">
    <citation type="journal article" date="2023" name="IMA Fungus">
        <title>Comparative genomic study of the Penicillium genus elucidates a diverse pangenome and 15 lateral gene transfer events.</title>
        <authorList>
            <person name="Petersen C."/>
            <person name="Sorensen T."/>
            <person name="Nielsen M.R."/>
            <person name="Sondergaard T.E."/>
            <person name="Sorensen J.L."/>
            <person name="Fitzpatrick D.A."/>
            <person name="Frisvad J.C."/>
            <person name="Nielsen K.L."/>
        </authorList>
    </citation>
    <scope>NUCLEOTIDE SEQUENCE</scope>
    <source>
        <strain evidence="2">IBT 20477</strain>
    </source>
</reference>
<evidence type="ECO:0000313" key="2">
    <source>
        <dbReference type="EMBL" id="KAJ5196089.1"/>
    </source>
</evidence>
<reference evidence="2" key="1">
    <citation type="submission" date="2022-11" db="EMBL/GenBank/DDBJ databases">
        <authorList>
            <person name="Petersen C."/>
        </authorList>
    </citation>
    <scope>NUCLEOTIDE SEQUENCE</scope>
    <source>
        <strain evidence="2">IBT 20477</strain>
    </source>
</reference>
<name>A0A9W9MBU4_9EURO</name>
<feature type="compositionally biased region" description="Low complexity" evidence="1">
    <location>
        <begin position="15"/>
        <end position="31"/>
    </location>
</feature>
<dbReference type="Gene3D" id="3.30.450.30">
    <property type="entry name" value="Dynein light chain 2a, cytoplasmic"/>
    <property type="match status" value="1"/>
</dbReference>
<dbReference type="AlphaFoldDB" id="A0A9W9MBU4"/>
<comment type="caution">
    <text evidence="2">The sequence shown here is derived from an EMBL/GenBank/DDBJ whole genome shotgun (WGS) entry which is preliminary data.</text>
</comment>
<protein>
    <submittedName>
        <fullName evidence="2">Uncharacterized protein</fullName>
    </submittedName>
</protein>
<organism evidence="2 3">
    <name type="scientific">Penicillium cf. viridicatum</name>
    <dbReference type="NCBI Taxonomy" id="2972119"/>
    <lineage>
        <taxon>Eukaryota</taxon>
        <taxon>Fungi</taxon>
        <taxon>Dikarya</taxon>
        <taxon>Ascomycota</taxon>
        <taxon>Pezizomycotina</taxon>
        <taxon>Eurotiomycetes</taxon>
        <taxon>Eurotiomycetidae</taxon>
        <taxon>Eurotiales</taxon>
        <taxon>Aspergillaceae</taxon>
        <taxon>Penicillium</taxon>
    </lineage>
</organism>
<sequence>MGVKMAEPEPPPVPDFSDSISDCSSTTISIPSSPPPFEPTFLPYWARYETKCAQNLLDYSDEPIEYDHDDEDYRDNCFFFPEDCSWTPPKDCIAETDCISLQEEPEIQVEEYTPSIGQERDTDTNTDTMIPGLPDIKMLDAEALSDLLEDNLSPPEITTIIVFATNGAVFAHGSSLSSRQLRNLSATYGAAYTCYAKTASSGNLTGVNPASHPSSYVTAKSMSLGDVGSIVFELDDSVAVVTRIADKVLVAAVGPSRLDVLEPNGATNADSLADNGILDASNGTSTPEGSQGDISRTLAAAPVSSNPPHNGHGDPQFEIDRSADLARLASLNLSTSPAVLLALESKCAALGRFLGEKLDDLESPEDF</sequence>
<dbReference type="Proteomes" id="UP001150942">
    <property type="component" value="Unassembled WGS sequence"/>
</dbReference>
<dbReference type="OrthoDB" id="4525340at2759"/>
<accession>A0A9W9MBU4</accession>
<evidence type="ECO:0000313" key="3">
    <source>
        <dbReference type="Proteomes" id="UP001150942"/>
    </source>
</evidence>
<feature type="region of interest" description="Disordered" evidence="1">
    <location>
        <begin position="271"/>
        <end position="293"/>
    </location>
</feature>
<keyword evidence="3" id="KW-1185">Reference proteome</keyword>
<feature type="compositionally biased region" description="Polar residues" evidence="1">
    <location>
        <begin position="281"/>
        <end position="293"/>
    </location>
</feature>
<evidence type="ECO:0000256" key="1">
    <source>
        <dbReference type="SAM" id="MobiDB-lite"/>
    </source>
</evidence>
<gene>
    <name evidence="2" type="ORF">N7449_006568</name>
</gene>
<proteinExistence type="predicted"/>
<dbReference type="EMBL" id="JAPQKQ010000005">
    <property type="protein sequence ID" value="KAJ5196089.1"/>
    <property type="molecule type" value="Genomic_DNA"/>
</dbReference>
<feature type="region of interest" description="Disordered" evidence="1">
    <location>
        <begin position="1"/>
        <end position="34"/>
    </location>
</feature>